<evidence type="ECO:0000313" key="27">
    <source>
        <dbReference type="EMBL" id="STE82988.1"/>
    </source>
</evidence>
<dbReference type="EMBL" id="AASSGK010000008">
    <property type="protein sequence ID" value="EFG2160722.1"/>
    <property type="molecule type" value="Genomic_DNA"/>
</dbReference>
<dbReference type="PANTHER" id="PTHR43320">
    <property type="entry name" value="SUGAR KINASE"/>
    <property type="match status" value="1"/>
</dbReference>
<evidence type="ECO:0000313" key="22">
    <source>
        <dbReference type="EMBL" id="NAG20208.1"/>
    </source>
</evidence>
<sequence length="261" mass="28308">MKTLATIGDNCVDIYPQLNKAFSGGNAVNVAVYCTRYGIQPGCITWVGDDDYGTKLKQDLARMGVDISHVHTKHGVTAQTQVELHDNDRVFGDYTEGVMADFALSEEDYAWLAQYDIVHAAIWGHAEDAFPQLHAAGKLTAFDFSDKWDSSLWQTLVPHLDFAFASAPQEDEALRLKMKAIVARGAGVVIVTLGENGSIAWDGAQFWRQAPEPVTVIDTMGAGDSFIAGFLCGWSAGMTLPQAMAQGTACAAKTIQYHGAW</sequence>
<reference evidence="40 41" key="8">
    <citation type="submission" date="2018-08" db="EMBL/GenBank/DDBJ databases">
        <authorList>
            <consortium name="GenomeTrakr network: Whole genome sequencing for foodborne pathogen traceback"/>
        </authorList>
    </citation>
    <scope>NUCLEOTIDE SEQUENCE [LARGE SCALE GENOMIC DNA]</scope>
    <source>
        <strain evidence="13 40">AZ-TG102963</strain>
        <strain evidence="16 41">AZ-TG60901</strain>
    </source>
</reference>
<reference evidence="19 32" key="16">
    <citation type="submission" date="2020-06" db="EMBL/GenBank/DDBJ databases">
        <title>Genomic analysis of Escherichia coli Ec98 resistant to antibiotic.</title>
        <authorList>
            <person name="Campos L."/>
        </authorList>
    </citation>
    <scope>NUCLEOTIDE SEQUENCE [LARGE SCALE GENOMIC DNA]</scope>
    <source>
        <strain evidence="19 32">UFU_EC98</strain>
    </source>
</reference>
<dbReference type="RefSeq" id="WP_000853361.1">
    <property type="nucleotide sequence ID" value="NZ_AP018808.1"/>
</dbReference>
<evidence type="ECO:0000313" key="34">
    <source>
        <dbReference type="Proteomes" id="UP000255057"/>
    </source>
</evidence>
<evidence type="ECO:0000256" key="4">
    <source>
        <dbReference type="ARBA" id="ARBA00022741"/>
    </source>
</evidence>
<dbReference type="Proteomes" id="UP000475070">
    <property type="component" value="Unassembled WGS sequence"/>
</dbReference>
<dbReference type="PROSITE" id="PS00584">
    <property type="entry name" value="PFKB_KINASES_2"/>
    <property type="match status" value="1"/>
</dbReference>
<dbReference type="PROSITE" id="PS00583">
    <property type="entry name" value="PFKB_KINASES_1"/>
    <property type="match status" value="1"/>
</dbReference>
<dbReference type="Proteomes" id="UP000281340">
    <property type="component" value="Unassembled WGS sequence"/>
</dbReference>
<reference evidence="17" key="9">
    <citation type="submission" date="2018-08" db="EMBL/GenBank/DDBJ databases">
        <authorList>
            <consortium name="NCBI Pathogen Detection Project"/>
        </authorList>
    </citation>
    <scope>NUCLEOTIDE SEQUENCE</scope>
    <source>
        <strain evidence="17">W1_5_ERB1</strain>
    </source>
</reference>
<dbReference type="InterPro" id="IPR011611">
    <property type="entry name" value="PfkB_dom"/>
</dbReference>
<evidence type="ECO:0000313" key="23">
    <source>
        <dbReference type="EMBL" id="OJN36576.1"/>
    </source>
</evidence>
<evidence type="ECO:0000313" key="31">
    <source>
        <dbReference type="Proteomes" id="UP000184077"/>
    </source>
</evidence>
<evidence type="ECO:0000313" key="30">
    <source>
        <dbReference type="Proteomes" id="UP000036331"/>
    </source>
</evidence>
<evidence type="ECO:0000313" key="24">
    <source>
        <dbReference type="EMBL" id="PBN75199.1"/>
    </source>
</evidence>
<reference evidence="23 31" key="2">
    <citation type="submission" date="2016-10" db="EMBL/GenBank/DDBJ databases">
        <title>Comprehensive resistome analysis reveals the prevalence of NDM and MCR-1 in Chinese poultry production.</title>
        <authorList>
            <person name="Wang Y."/>
            <person name="Zhang R."/>
            <person name="Li J."/>
            <person name="Wu Z."/>
            <person name="Wenjuan Y."/>
            <person name="Schwarz S."/>
            <person name="Tyrrell J."/>
            <person name="Zheng Y."/>
            <person name="Wang S."/>
            <person name="Shen Z."/>
            <person name="Liu Z."/>
            <person name="Lei L."/>
            <person name="Li M."/>
            <person name="Zhang Q."/>
            <person name="Wu C."/>
            <person name="Zhang Q."/>
            <person name="Wu Y."/>
            <person name="Walsh T."/>
            <person name="Shen J."/>
        </authorList>
    </citation>
    <scope>NUCLEOTIDE SEQUENCE [LARGE SCALE GENOMIC DNA]</scope>
    <source>
        <strain evidence="23 31">574</strain>
    </source>
</reference>
<dbReference type="Proteomes" id="UP000248865">
    <property type="component" value="Unassembled WGS sequence"/>
</dbReference>
<gene>
    <name evidence="27" type="primary">frlD</name>
    <name evidence="24" type="ORF">ABE91_008785</name>
    <name evidence="23" type="ORF">BK300_16280</name>
    <name evidence="15" type="ORF">BRV02_001769</name>
    <name evidence="13" type="ORF">C1Q91_001742</name>
    <name evidence="29" type="ORF">C9194_03840</name>
    <name evidence="16" type="ORF">CF22_001833</name>
    <name evidence="19" type="ORF">CQ842_09495</name>
    <name evidence="12" type="ORF">CQ842_14090</name>
    <name evidence="25" type="ORF">DIV22_04425</name>
    <name evidence="14" type="ORF">E5H86_09385</name>
    <name evidence="26" type="ORF">EAI46_18570</name>
    <name evidence="21" type="ORF">GQM04_20565</name>
    <name evidence="22" type="ORF">GUC01_14425</name>
    <name evidence="17" type="ORF">HHH44_000580</name>
    <name evidence="18" type="ORF">JNA65_08725</name>
    <name evidence="27" type="ORF">NCTC10418_00620</name>
    <name evidence="28" type="ORF">NCTC8960_03012</name>
    <name evidence="20" type="ORF">OFN31_07405</name>
</gene>
<name>A0A066Q6R4_ECOLX</name>
<reference evidence="14 42" key="13">
    <citation type="submission" date="2019-04" db="EMBL/GenBank/DDBJ databases">
        <authorList>
            <consortium name="NARMS: The National Antimicrobial Resistance Monitoring System"/>
        </authorList>
    </citation>
    <scope>NUCLEOTIDE SEQUENCE [LARGE SCALE GENOMIC DNA]</scope>
    <source>
        <strain evidence="14 42">FSIS11919500</strain>
    </source>
</reference>
<dbReference type="EMBL" id="UFZQ01000001">
    <property type="protein sequence ID" value="STE82988.1"/>
    <property type="molecule type" value="Genomic_DNA"/>
</dbReference>
<dbReference type="EMBL" id="JAETYZ010000007">
    <property type="protein sequence ID" value="MBL6233999.1"/>
    <property type="molecule type" value="Genomic_DNA"/>
</dbReference>
<evidence type="ECO:0000313" key="19">
    <source>
        <dbReference type="EMBL" id="MBZ4693277.1"/>
    </source>
</evidence>
<evidence type="ECO:0000256" key="8">
    <source>
        <dbReference type="ARBA" id="ARBA00060648"/>
    </source>
</evidence>
<dbReference type="EMBL" id="QFSS01000013">
    <property type="protein sequence ID" value="PZZ73118.1"/>
    <property type="molecule type" value="Genomic_DNA"/>
</dbReference>
<dbReference type="GeneID" id="75173531"/>
<reference evidence="21 39" key="14">
    <citation type="submission" date="2019-12" db="EMBL/GenBank/DDBJ databases">
        <title>Enteriobacteria Tanzani isolates_10432.</title>
        <authorList>
            <person name="Subbiah M."/>
            <person name="Call D."/>
        </authorList>
    </citation>
    <scope>NUCLEOTIDE SEQUENCE [LARGE SCALE GENOMIC DNA]</scope>
    <source>
        <strain evidence="21 39">10432wF6</strain>
    </source>
</reference>
<dbReference type="InterPro" id="IPR029056">
    <property type="entry name" value="Ribokinase-like"/>
</dbReference>
<comment type="similarity">
    <text evidence="1">Belongs to the carbohydrate kinase PfkB family.</text>
</comment>
<evidence type="ECO:0000256" key="1">
    <source>
        <dbReference type="ARBA" id="ARBA00010688"/>
    </source>
</evidence>
<evidence type="ECO:0000313" key="33">
    <source>
        <dbReference type="Proteomes" id="UP000248865"/>
    </source>
</evidence>
<dbReference type="Proteomes" id="UP000528504">
    <property type="component" value="Unassembled WGS sequence"/>
</dbReference>
<protein>
    <recommendedName>
        <fullName evidence="10">Fructoselysine 6-kinase</fullName>
        <ecNumber evidence="9">2.7.1.218</ecNumber>
    </recommendedName>
</protein>
<reference evidence="12 32" key="4">
    <citation type="submission" date="2017-10" db="EMBL/GenBank/DDBJ databases">
        <title>Genome and in vitro analysis of Escherichia coli resistant to antibiotic.</title>
        <authorList>
            <person name="Pereira U.P."/>
            <person name="Facimoto C.T."/>
            <person name="Campos P.A."/>
            <person name="Araujo B.F."/>
            <person name="Royer S."/>
            <person name="Goncalves I.R."/>
            <person name="Ferreira M.L."/>
            <person name="Gontijo P."/>
            <person name="Ribas R.M."/>
        </authorList>
    </citation>
    <scope>NUCLEOTIDE SEQUENCE [LARGE SCALE GENOMIC DNA]</scope>
    <source>
        <strain evidence="12 32">UFU_EC98</strain>
    </source>
</reference>
<dbReference type="FunFam" id="3.40.1190.20:FF:000030">
    <property type="entry name" value="Kinase, PfkB family"/>
    <property type="match status" value="1"/>
</dbReference>
<dbReference type="GO" id="GO:0005524">
    <property type="term" value="F:ATP binding"/>
    <property type="evidence" value="ECO:0007669"/>
    <property type="project" value="UniProtKB-KW"/>
</dbReference>
<dbReference type="Proteomes" id="UP000255460">
    <property type="component" value="Unassembled WGS sequence"/>
</dbReference>
<evidence type="ECO:0000256" key="2">
    <source>
        <dbReference type="ARBA" id="ARBA00011245"/>
    </source>
</evidence>
<dbReference type="Proteomes" id="UP000615017">
    <property type="component" value="Unassembled WGS sequence"/>
</dbReference>
<evidence type="ECO:0000313" key="12">
    <source>
        <dbReference type="EMBL" id="ATP24643.1"/>
    </source>
</evidence>
<reference evidence="17" key="5">
    <citation type="journal article" date="2018" name="Genome Biol.">
        <title>SKESA: strategic k-mer extension for scrupulous assemblies.</title>
        <authorList>
            <person name="Souvorov A."/>
            <person name="Agarwala R."/>
            <person name="Lipman D.J."/>
        </authorList>
    </citation>
    <scope>NUCLEOTIDE SEQUENCE [LARGE SCALE GENOMIC DNA]</scope>
    <source>
        <strain evidence="17">W1_5_ERB1</strain>
    </source>
</reference>
<dbReference type="InterPro" id="IPR052700">
    <property type="entry name" value="Carb_kinase_PfkB-like"/>
</dbReference>
<evidence type="ECO:0000313" key="29">
    <source>
        <dbReference type="EMBL" id="TJF70921.1"/>
    </source>
</evidence>
<dbReference type="EMBL" id="LDXE02000002">
    <property type="protein sequence ID" value="PBN75199.1"/>
    <property type="molecule type" value="Genomic_DNA"/>
</dbReference>
<evidence type="ECO:0000313" key="32">
    <source>
        <dbReference type="Proteomes" id="UP000225264"/>
    </source>
</evidence>
<evidence type="ECO:0000313" key="25">
    <source>
        <dbReference type="EMBL" id="PZZ73118.1"/>
    </source>
</evidence>
<dbReference type="EMBL" id="JAOVKC010000007">
    <property type="protein sequence ID" value="MCV5621599.1"/>
    <property type="molecule type" value="Genomic_DNA"/>
</dbReference>
<keyword evidence="4" id="KW-0547">Nucleotide-binding</keyword>
<keyword evidence="5 27" id="KW-0418">Kinase</keyword>
<dbReference type="Proteomes" id="UP000844228">
    <property type="component" value="Unassembled WGS sequence"/>
</dbReference>
<evidence type="ECO:0000256" key="5">
    <source>
        <dbReference type="ARBA" id="ARBA00022777"/>
    </source>
</evidence>
<proteinExistence type="inferred from homology"/>
<dbReference type="AlphaFoldDB" id="A0A066Q6R4"/>
<keyword evidence="6" id="KW-0067">ATP-binding</keyword>
<evidence type="ECO:0000313" key="16">
    <source>
        <dbReference type="EMBL" id="EFM0515845.1"/>
    </source>
</evidence>
<evidence type="ECO:0000313" key="38">
    <source>
        <dbReference type="Proteomes" id="UP000475070"/>
    </source>
</evidence>
<evidence type="ECO:0000313" key="18">
    <source>
        <dbReference type="EMBL" id="MBL6233999.1"/>
    </source>
</evidence>
<reference evidence="15 43" key="15">
    <citation type="submission" date="2020-02" db="EMBL/GenBank/DDBJ databases">
        <authorList>
            <person name="Ashton P.M."/>
            <person name="Dallman T."/>
            <person name="Nair S."/>
            <person name="De Pinna E."/>
            <person name="Peters T."/>
            <person name="Grant K."/>
        </authorList>
    </citation>
    <scope>NUCLEOTIDE SEQUENCE [LARGE SCALE GENOMIC DNA]</scope>
    <source>
        <strain evidence="15 43">188143</strain>
    </source>
</reference>
<reference evidence="34 35" key="7">
    <citation type="submission" date="2018-06" db="EMBL/GenBank/DDBJ databases">
        <authorList>
            <consortium name="Pathogen Informatics"/>
            <person name="Doyle S."/>
        </authorList>
    </citation>
    <scope>NUCLEOTIDE SEQUENCE [LARGE SCALE GENOMIC DNA]</scope>
    <source>
        <strain evidence="27 35">NCTC10418</strain>
        <strain evidence="28 34">NCTC8960</strain>
    </source>
</reference>
<evidence type="ECO:0000313" key="15">
    <source>
        <dbReference type="EMBL" id="EFG2160722.1"/>
    </source>
</evidence>
<dbReference type="Proteomes" id="UP000531916">
    <property type="component" value="Unassembled WGS sequence"/>
</dbReference>
<dbReference type="Proteomes" id="UP000184077">
    <property type="component" value="Unassembled WGS sequence"/>
</dbReference>
<dbReference type="EC" id="2.7.1.218" evidence="9"/>
<evidence type="ECO:0000313" key="44">
    <source>
        <dbReference type="Proteomes" id="UP000615017"/>
    </source>
</evidence>
<reference evidence="24 30" key="1">
    <citation type="journal article" date="2015" name="Genome Announc.">
        <title>Draft Genome Sequences of Human-Pathogenic Escherichia coli O26:H11 Strains Carrying the stx2 Gene Only and Circulating in France.</title>
        <authorList>
            <person name="Delannoy S."/>
            <person name="Mariani-Kurkdjian P."/>
            <person name="Bonacorsi S."/>
            <person name="Liguori S."/>
            <person name="Ison S.A."/>
            <person name="Fach P."/>
        </authorList>
    </citation>
    <scope>NUCLEOTIDE SEQUENCE [LARGE SCALE GENOMIC DNA]</scope>
    <source>
        <strain evidence="24 30">34870</strain>
    </source>
</reference>
<evidence type="ECO:0000313" key="41">
    <source>
        <dbReference type="Proteomes" id="UP000528504"/>
    </source>
</evidence>
<evidence type="ECO:0000313" key="28">
    <source>
        <dbReference type="EMBL" id="STN12715.1"/>
    </source>
</evidence>
<comment type="catalytic activity">
    <reaction evidence="7">
        <text>N(6)-(D-fructosyl)-L-lysine + ATP = N(6)-(6-phospho-D-fructosyl)-L-lysine + ADP + H(+)</text>
        <dbReference type="Rhea" id="RHEA:28378"/>
        <dbReference type="ChEBI" id="CHEBI:15378"/>
        <dbReference type="ChEBI" id="CHEBI:30616"/>
        <dbReference type="ChEBI" id="CHEBI:61392"/>
        <dbReference type="ChEBI" id="CHEBI:61393"/>
        <dbReference type="ChEBI" id="CHEBI:456216"/>
        <dbReference type="EC" id="2.7.1.218"/>
    </reaction>
</comment>
<evidence type="ECO:0000256" key="10">
    <source>
        <dbReference type="ARBA" id="ARBA00067274"/>
    </source>
</evidence>
<dbReference type="Proteomes" id="UP001208624">
    <property type="component" value="Unassembled WGS sequence"/>
</dbReference>
<comment type="pathway">
    <text evidence="8">Carbohydrate metabolism; fructoselysine degradation; D-glucose 6-phosphate and lysine from fructoselysine: step 1/2.</text>
</comment>
<evidence type="ECO:0000259" key="11">
    <source>
        <dbReference type="Pfam" id="PF00294"/>
    </source>
</evidence>
<evidence type="ECO:0000313" key="43">
    <source>
        <dbReference type="Proteomes" id="UP000534332"/>
    </source>
</evidence>
<evidence type="ECO:0000313" key="26">
    <source>
        <dbReference type="EMBL" id="RLY55896.1"/>
    </source>
</evidence>
<evidence type="ECO:0000256" key="9">
    <source>
        <dbReference type="ARBA" id="ARBA00066931"/>
    </source>
</evidence>
<dbReference type="EMBL" id="RROO01000005">
    <property type="protein sequence ID" value="TJF70921.1"/>
    <property type="molecule type" value="Genomic_DNA"/>
</dbReference>
<dbReference type="Proteomes" id="UP000305093">
    <property type="component" value="Unassembled WGS sequence"/>
</dbReference>
<evidence type="ECO:0000313" key="17">
    <source>
        <dbReference type="EMBL" id="HAH1417231.1"/>
    </source>
</evidence>
<evidence type="ECO:0000313" key="35">
    <source>
        <dbReference type="Proteomes" id="UP000255460"/>
    </source>
</evidence>
<reference evidence="20" key="18">
    <citation type="submission" date="2023-06" db="EMBL/GenBank/DDBJ databases">
        <title>Deciphering the underlying mechanisms mediating the transmission of blaNDM gene from human to animals in China.</title>
        <authorList>
            <person name="Chen K."/>
            <person name="Chen S."/>
        </authorList>
    </citation>
    <scope>NUCLEOTIDE SEQUENCE</scope>
    <source>
        <strain evidence="20">1199</strain>
    </source>
</reference>
<dbReference type="EMBL" id="AASEPP010000011">
    <property type="protein sequence ID" value="EFC2246007.1"/>
    <property type="molecule type" value="Genomic_DNA"/>
</dbReference>
<keyword evidence="3 27" id="KW-0808">Transferase</keyword>
<dbReference type="EMBL" id="MOHC01000032">
    <property type="protein sequence ID" value="OJN36576.1"/>
    <property type="molecule type" value="Genomic_DNA"/>
</dbReference>
<reference evidence="29 37" key="11">
    <citation type="submission" date="2018-12" db="EMBL/GenBank/DDBJ databases">
        <title>Food and Water Safety Consortium.</title>
        <authorList>
            <person name="Tyson S."/>
            <person name="Peterson C.-L."/>
            <person name="Olson A."/>
            <person name="Tyler S."/>
            <person name="Cabral J."/>
            <person name="Lynch T."/>
            <person name="Knox N."/>
            <person name="Van Domselaar G."/>
            <person name="Graham M."/>
        </authorList>
    </citation>
    <scope>NUCLEOTIDE SEQUENCE [LARGE SCALE GENOMIC DNA]</scope>
    <source>
        <strain evidence="29 37">FWSEC0419</strain>
    </source>
</reference>
<dbReference type="EMBL" id="UGFO01000006">
    <property type="protein sequence ID" value="STN12715.1"/>
    <property type="molecule type" value="Genomic_DNA"/>
</dbReference>
<dbReference type="EMBL" id="WXKQ01000009">
    <property type="protein sequence ID" value="NAG20208.1"/>
    <property type="molecule type" value="Genomic_DNA"/>
</dbReference>
<evidence type="ECO:0000313" key="42">
    <source>
        <dbReference type="Proteomes" id="UP000531916"/>
    </source>
</evidence>
<dbReference type="CDD" id="cd01940">
    <property type="entry name" value="Fructoselysine_kinase_like"/>
    <property type="match status" value="1"/>
</dbReference>
<dbReference type="Proteomes" id="UP000225264">
    <property type="component" value="Unassembled WGS sequence"/>
</dbReference>
<dbReference type="Proteomes" id="UP000487258">
    <property type="component" value="Unassembled WGS sequence"/>
</dbReference>
<evidence type="ECO:0000313" key="13">
    <source>
        <dbReference type="EMBL" id="EFA9845384.1"/>
    </source>
</evidence>
<evidence type="ECO:0000256" key="7">
    <source>
        <dbReference type="ARBA" id="ARBA00050353"/>
    </source>
</evidence>
<dbReference type="SUPFAM" id="SSF53613">
    <property type="entry name" value="Ribokinase-like"/>
    <property type="match status" value="1"/>
</dbReference>
<evidence type="ECO:0000313" key="14">
    <source>
        <dbReference type="EMBL" id="EFC2246007.1"/>
    </source>
</evidence>
<dbReference type="Pfam" id="PF00294">
    <property type="entry name" value="PfkB"/>
    <property type="match status" value="1"/>
</dbReference>
<evidence type="ECO:0000313" key="37">
    <source>
        <dbReference type="Proteomes" id="UP000305093"/>
    </source>
</evidence>
<evidence type="ECO:0000313" key="36">
    <source>
        <dbReference type="Proteomes" id="UP000281340"/>
    </source>
</evidence>
<reference evidence="26 36" key="10">
    <citation type="submission" date="2018-10" db="EMBL/GenBank/DDBJ databases">
        <title>Comparison of Escherichia coli isolates recovered from retail chicken and from chicken fecal samples by antimicrobial susceptibility test and whole genome sequencing.</title>
        <authorList>
            <person name="Tang B."/>
            <person name="Ma Y."/>
            <person name="He X."/>
            <person name="Cao L."/>
            <person name="Xia X."/>
            <person name="Yang H."/>
        </authorList>
    </citation>
    <scope>NUCLEOTIDE SEQUENCE [LARGE SCALE GENOMIC DNA]</scope>
    <source>
        <strain evidence="26 36">CMJH98b</strain>
    </source>
</reference>
<dbReference type="GO" id="GO:0016301">
    <property type="term" value="F:kinase activity"/>
    <property type="evidence" value="ECO:0007669"/>
    <property type="project" value="UniProtKB-KW"/>
</dbReference>
<dbReference type="EMBL" id="CP024092">
    <property type="protein sequence ID" value="ATP24643.1"/>
    <property type="molecule type" value="Genomic_DNA"/>
</dbReference>
<feature type="domain" description="Carbohydrate kinase PfkB" evidence="11">
    <location>
        <begin position="22"/>
        <end position="260"/>
    </location>
</feature>
<reference evidence="22 38" key="12">
    <citation type="journal article" date="2019" name="Nat. Med.">
        <title>A library of human gut bacterial isolates paired with longitudinal multiomics data enables mechanistic microbiome research.</title>
        <authorList>
            <person name="Poyet M."/>
            <person name="Groussin M."/>
            <person name="Gibbons S.M."/>
            <person name="Avila-Pacheco J."/>
            <person name="Jiang X."/>
            <person name="Kearney S.M."/>
            <person name="Perrotta A.R."/>
            <person name="Berdy B."/>
            <person name="Zhao S."/>
            <person name="Lieberman T.D."/>
            <person name="Swanson P.K."/>
            <person name="Smith M."/>
            <person name="Roesemann S."/>
            <person name="Alexander J.E."/>
            <person name="Rich S.A."/>
            <person name="Livny J."/>
            <person name="Vlamakis H."/>
            <person name="Clish C."/>
            <person name="Bullock K."/>
            <person name="Deik A."/>
            <person name="Scott J."/>
            <person name="Pierce K.A."/>
            <person name="Xavier R.J."/>
            <person name="Alm E.J."/>
        </authorList>
    </citation>
    <scope>NUCLEOTIDE SEQUENCE [LARGE SCALE GENOMIC DNA]</scope>
    <source>
        <strain evidence="22 38">BIOML-A112</strain>
    </source>
</reference>
<dbReference type="EMBL" id="AATJQG010000006">
    <property type="protein sequence ID" value="EFM0515845.1"/>
    <property type="molecule type" value="Genomic_DNA"/>
</dbReference>
<dbReference type="Proteomes" id="UP000534332">
    <property type="component" value="Unassembled WGS sequence"/>
</dbReference>
<dbReference type="InterPro" id="IPR002173">
    <property type="entry name" value="Carboh/pur_kinase_PfkB_CS"/>
</dbReference>
<evidence type="ECO:0000256" key="3">
    <source>
        <dbReference type="ARBA" id="ARBA00022679"/>
    </source>
</evidence>
<reference evidence="24" key="3">
    <citation type="submission" date="2017-03" db="EMBL/GenBank/DDBJ databases">
        <title>The mobilome is the main driver of stx2-positive O26:H11 Escherichia coli strains evolution.</title>
        <authorList>
            <person name="Delannoy S."/>
            <person name="Mariani-Kurkdjian P."/>
            <person name="Webb H.E."/>
            <person name="Bonacorsi S."/>
            <person name="Fach P."/>
        </authorList>
    </citation>
    <scope>NUCLEOTIDE SEQUENCE</scope>
    <source>
        <strain evidence="24">34870</strain>
    </source>
</reference>
<dbReference type="NCBIfam" id="NF007321">
    <property type="entry name" value="PRK09813.1"/>
    <property type="match status" value="1"/>
</dbReference>
<dbReference type="EMBL" id="DABALL010000003">
    <property type="protein sequence ID" value="HAH1417231.1"/>
    <property type="molecule type" value="Genomic_DNA"/>
</dbReference>
<dbReference type="Proteomes" id="UP000255057">
    <property type="component" value="Unassembled WGS sequence"/>
</dbReference>
<evidence type="ECO:0000313" key="40">
    <source>
        <dbReference type="Proteomes" id="UP000523388"/>
    </source>
</evidence>
<evidence type="ECO:0000313" key="21">
    <source>
        <dbReference type="EMBL" id="MWL47871.1"/>
    </source>
</evidence>
<dbReference type="Proteomes" id="UP000523388">
    <property type="component" value="Unassembled WGS sequence"/>
</dbReference>
<organism evidence="27 35">
    <name type="scientific">Escherichia coli</name>
    <dbReference type="NCBI Taxonomy" id="562"/>
    <lineage>
        <taxon>Bacteria</taxon>
        <taxon>Pseudomonadati</taxon>
        <taxon>Pseudomonadota</taxon>
        <taxon>Gammaproteobacteria</taxon>
        <taxon>Enterobacterales</taxon>
        <taxon>Enterobacteriaceae</taxon>
        <taxon>Escherichia</taxon>
    </lineage>
</organism>
<reference evidence="25 33" key="6">
    <citation type="submission" date="2018-05" db="EMBL/GenBank/DDBJ databases">
        <title>Genomic sequencing of EHEC O26 New European Clone.</title>
        <authorList>
            <person name="Karnisova L."/>
            <person name="Nunvar J."/>
            <person name="Marejkova M."/>
            <person name="Mellmann A."/>
            <person name="Drevinek P."/>
            <person name="Blahova K."/>
            <person name="Bielaszewska M."/>
        </authorList>
    </citation>
    <scope>NUCLEOTIDE SEQUENCE [LARGE SCALE GENOMIC DNA]</scope>
    <source>
        <strain evidence="25 33">14-391</strain>
    </source>
</reference>
<dbReference type="EMBL" id="RDDM01000166">
    <property type="protein sequence ID" value="RLY55896.1"/>
    <property type="molecule type" value="Genomic_DNA"/>
</dbReference>
<accession>A0A066Q6R4</accession>
<dbReference type="Gene3D" id="3.40.1190.20">
    <property type="match status" value="1"/>
</dbReference>
<evidence type="ECO:0000313" key="20">
    <source>
        <dbReference type="EMBL" id="MCV5621599.1"/>
    </source>
</evidence>
<evidence type="ECO:0000313" key="39">
    <source>
        <dbReference type="Proteomes" id="UP000487258"/>
    </source>
</evidence>
<comment type="subunit">
    <text evidence="2">Monomer.</text>
</comment>
<dbReference type="EMBL" id="WTMY01000279">
    <property type="protein sequence ID" value="MWL47871.1"/>
    <property type="molecule type" value="Genomic_DNA"/>
</dbReference>
<dbReference type="EMBL" id="JACCJF010000007">
    <property type="protein sequence ID" value="MBZ4693277.1"/>
    <property type="molecule type" value="Genomic_DNA"/>
</dbReference>
<dbReference type="EMBL" id="AASCJS010000007">
    <property type="protein sequence ID" value="EFA9845384.1"/>
    <property type="molecule type" value="Genomic_DNA"/>
</dbReference>
<dbReference type="PANTHER" id="PTHR43320:SF3">
    <property type="entry name" value="CARBOHYDRATE KINASE PFKB DOMAIN-CONTAINING PROTEIN"/>
    <property type="match status" value="1"/>
</dbReference>
<evidence type="ECO:0000256" key="6">
    <source>
        <dbReference type="ARBA" id="ARBA00022840"/>
    </source>
</evidence>
<reference evidence="18 44" key="17">
    <citation type="submission" date="2021-01" db="EMBL/GenBank/DDBJ databases">
        <title>Genomes of Escherichia coli STEC strains from raw meat-based diets for companion animals.</title>
        <authorList>
            <person name="Stevens M.J.A."/>
            <person name="Stephan R."/>
        </authorList>
    </citation>
    <scope>NUCLEOTIDE SEQUENCE [LARGE SCALE GENOMIC DNA]</scope>
    <source>
        <strain evidence="18 44">LSC1-58</strain>
    </source>
</reference>
<dbReference type="Proteomes" id="UP000036331">
    <property type="component" value="Unassembled WGS sequence"/>
</dbReference>